<dbReference type="AlphaFoldDB" id="A0A7K1UXV1"/>
<proteinExistence type="predicted"/>
<organism evidence="4 5">
    <name type="scientific">Nocardia terrae</name>
    <dbReference type="NCBI Taxonomy" id="2675851"/>
    <lineage>
        <taxon>Bacteria</taxon>
        <taxon>Bacillati</taxon>
        <taxon>Actinomycetota</taxon>
        <taxon>Actinomycetes</taxon>
        <taxon>Mycobacteriales</taxon>
        <taxon>Nocardiaceae</taxon>
        <taxon>Nocardia</taxon>
    </lineage>
</organism>
<gene>
    <name evidence="4" type="ORF">GPX89_15930</name>
</gene>
<keyword evidence="2" id="KW-0472">Membrane</keyword>
<evidence type="ECO:0000256" key="1">
    <source>
        <dbReference type="SAM" id="MobiDB-lite"/>
    </source>
</evidence>
<evidence type="ECO:0000313" key="5">
    <source>
        <dbReference type="Proteomes" id="UP000466794"/>
    </source>
</evidence>
<dbReference type="EMBL" id="WRPP01000003">
    <property type="protein sequence ID" value="MVU78728.1"/>
    <property type="molecule type" value="Genomic_DNA"/>
</dbReference>
<dbReference type="InterPro" id="IPR012551">
    <property type="entry name" value="DUF1707_SHOCT-like"/>
</dbReference>
<evidence type="ECO:0000313" key="4">
    <source>
        <dbReference type="EMBL" id="MVU78728.1"/>
    </source>
</evidence>
<comment type="caution">
    <text evidence="4">The sequence shown here is derived from an EMBL/GenBank/DDBJ whole genome shotgun (WGS) entry which is preliminary data.</text>
</comment>
<sequence>MAEPPEIRIGTAEREDAMKRLSDHFAAGRLSVAEFDERSGIVAAAMTRRDLEPVFADLPEPVAEKSSPARRESGFGSHWQERVMPVVPILAVILFFVTHQWWVFLLIPLAGAVLFGGRGGSGGSGRDHRDRRDRRRQRRLDRGSED</sequence>
<dbReference type="RefSeq" id="WP_157388379.1">
    <property type="nucleotide sequence ID" value="NZ_WRPP01000003.1"/>
</dbReference>
<dbReference type="Pfam" id="PF08044">
    <property type="entry name" value="DUF1707"/>
    <property type="match status" value="1"/>
</dbReference>
<name>A0A7K1UXV1_9NOCA</name>
<evidence type="ECO:0000256" key="2">
    <source>
        <dbReference type="SAM" id="Phobius"/>
    </source>
</evidence>
<keyword evidence="5" id="KW-1185">Reference proteome</keyword>
<keyword evidence="2" id="KW-1133">Transmembrane helix</keyword>
<feature type="domain" description="DUF1707" evidence="3">
    <location>
        <begin position="7"/>
        <end position="59"/>
    </location>
</feature>
<feature type="region of interest" description="Disordered" evidence="1">
    <location>
        <begin position="119"/>
        <end position="146"/>
    </location>
</feature>
<dbReference type="Proteomes" id="UP000466794">
    <property type="component" value="Unassembled WGS sequence"/>
</dbReference>
<keyword evidence="2" id="KW-0812">Transmembrane</keyword>
<accession>A0A7K1UXV1</accession>
<reference evidence="4 5" key="1">
    <citation type="submission" date="2019-12" db="EMBL/GenBank/DDBJ databases">
        <title>Nocardia sp. nov. ET3-3 isolated from soil.</title>
        <authorList>
            <person name="Kanchanasin P."/>
            <person name="Tanasupawat S."/>
            <person name="Yuki M."/>
            <person name="Kudo T."/>
        </authorList>
    </citation>
    <scope>NUCLEOTIDE SEQUENCE [LARGE SCALE GENOMIC DNA]</scope>
    <source>
        <strain evidence="4 5">ET3-3</strain>
    </source>
</reference>
<evidence type="ECO:0000259" key="3">
    <source>
        <dbReference type="Pfam" id="PF08044"/>
    </source>
</evidence>
<feature type="transmembrane region" description="Helical" evidence="2">
    <location>
        <begin position="89"/>
        <end position="116"/>
    </location>
</feature>
<protein>
    <submittedName>
        <fullName evidence="4">DUF1707 domain-containing protein</fullName>
    </submittedName>
</protein>